<name>A0A5M6DGS3_9BACT</name>
<evidence type="ECO:0000313" key="3">
    <source>
        <dbReference type="Proteomes" id="UP000324479"/>
    </source>
</evidence>
<proteinExistence type="predicted"/>
<accession>A0A5M6DGS3</accession>
<organism evidence="2 3">
    <name type="scientific">Roseiconus nitratireducens</name>
    <dbReference type="NCBI Taxonomy" id="2605748"/>
    <lineage>
        <taxon>Bacteria</taxon>
        <taxon>Pseudomonadati</taxon>
        <taxon>Planctomycetota</taxon>
        <taxon>Planctomycetia</taxon>
        <taxon>Pirellulales</taxon>
        <taxon>Pirellulaceae</taxon>
        <taxon>Roseiconus</taxon>
    </lineage>
</organism>
<reference evidence="2 3" key="1">
    <citation type="submission" date="2019-08" db="EMBL/GenBank/DDBJ databases">
        <authorList>
            <person name="Dhanesh K."/>
            <person name="Kumar G."/>
            <person name="Sasikala C."/>
            <person name="Venkata Ramana C."/>
        </authorList>
    </citation>
    <scope>NUCLEOTIDE SEQUENCE [LARGE SCALE GENOMIC DNA]</scope>
    <source>
        <strain evidence="2 3">JC645</strain>
    </source>
</reference>
<keyword evidence="3" id="KW-1185">Reference proteome</keyword>
<dbReference type="EMBL" id="VWOX01000003">
    <property type="protein sequence ID" value="KAA5545480.1"/>
    <property type="molecule type" value="Genomic_DNA"/>
</dbReference>
<dbReference type="RefSeq" id="WP_150075749.1">
    <property type="nucleotide sequence ID" value="NZ_VWOX01000003.1"/>
</dbReference>
<dbReference type="Proteomes" id="UP000324479">
    <property type="component" value="Unassembled WGS sequence"/>
</dbReference>
<dbReference type="InterPro" id="IPR058404">
    <property type="entry name" value="DUF8091"/>
</dbReference>
<comment type="caution">
    <text evidence="2">The sequence shown here is derived from an EMBL/GenBank/DDBJ whole genome shotgun (WGS) entry which is preliminary data.</text>
</comment>
<dbReference type="AlphaFoldDB" id="A0A5M6DGS3"/>
<gene>
    <name evidence="2" type="ORF">FYK55_07480</name>
</gene>
<sequence length="220" mass="25487">METSLHQQLKLHYAGDVARTEVVLGPYRIDAIRDDELIEVQCASLAAIRTKIQSLLKRHTVRIIKPLVMRTRIAKRKTAKGKITSRRMSPKRGDLLDLFDDLIYFTRVFPHENLTLELVLVQVEQVRVPCRRRRRRWQKDYRVQDVRLETIESTVQLRTAGDLLDLVGMKDHCGEFTTEDIAAVTGRPRWYAQKIAYVLKHTAAIEAVARKRTGIIYRAA</sequence>
<evidence type="ECO:0000313" key="2">
    <source>
        <dbReference type="EMBL" id="KAA5545480.1"/>
    </source>
</evidence>
<evidence type="ECO:0000259" key="1">
    <source>
        <dbReference type="Pfam" id="PF26351"/>
    </source>
</evidence>
<dbReference type="Pfam" id="PF26351">
    <property type="entry name" value="DUF8091"/>
    <property type="match status" value="1"/>
</dbReference>
<protein>
    <recommendedName>
        <fullName evidence="1">DUF8091 domain-containing protein</fullName>
    </recommendedName>
</protein>
<feature type="domain" description="DUF8091" evidence="1">
    <location>
        <begin position="3"/>
        <end position="158"/>
    </location>
</feature>